<accession>A0A100WB28</accession>
<sequence length="229" mass="23873">MPDPEPPPPAERRTWLSVDLVAITDDPNDPALVLYRRERAPHAGKLTLPGAVMDPTKGQTVAETAAWIAAERAHAEVVPGTVPFPISVVSDPKRDERGHTVSLVCLTRVRVPETGSPVVLVRTGGRFPKRMPFGHNVMLAAAASRALDTVFVDAAVAGALVSTEVGHGVTVGSLTATLTLLHHLAGGDPATVPTAEAVRRRRSRSAVLAVGGTVAAVTRPEAVLISVAG</sequence>
<name>A0A100WB28_MYCCR</name>
<dbReference type="STRING" id="228230.RMCC_1877"/>
<dbReference type="RefSeq" id="WP_131805251.1">
    <property type="nucleotide sequence ID" value="NZ_BCSY01000035.1"/>
</dbReference>
<reference evidence="2" key="1">
    <citation type="journal article" date="2016" name="Genome Announc.">
        <title>Draft Genome Sequences of Five Rapidly Growing Mycobacterium Species, M. thermoresistibile, M. fortuitum subsp. acetamidolyticum, M. canariasense, M. brisbanense, and M. novocastrense.</title>
        <authorList>
            <person name="Katahira K."/>
            <person name="Ogura Y."/>
            <person name="Gotoh Y."/>
            <person name="Hayashi T."/>
        </authorList>
    </citation>
    <scope>NUCLEOTIDE SEQUENCE [LARGE SCALE GENOMIC DNA]</scope>
    <source>
        <strain evidence="2">JCM15298</strain>
    </source>
</reference>
<dbReference type="Gene3D" id="3.90.79.10">
    <property type="entry name" value="Nucleoside Triphosphate Pyrophosphohydrolase"/>
    <property type="match status" value="1"/>
</dbReference>
<dbReference type="OrthoDB" id="9761969at2"/>
<dbReference type="AlphaFoldDB" id="A0A100WB28"/>
<dbReference type="EMBL" id="BCSY01000035">
    <property type="protein sequence ID" value="GAS94911.1"/>
    <property type="molecule type" value="Genomic_DNA"/>
</dbReference>
<comment type="caution">
    <text evidence="1">The sequence shown here is derived from an EMBL/GenBank/DDBJ whole genome shotgun (WGS) entry which is preliminary data.</text>
</comment>
<protein>
    <recommendedName>
        <fullName evidence="3">NUDIX hydrolase</fullName>
    </recommendedName>
</protein>
<keyword evidence="2" id="KW-1185">Reference proteome</keyword>
<evidence type="ECO:0000313" key="2">
    <source>
        <dbReference type="Proteomes" id="UP000069443"/>
    </source>
</evidence>
<dbReference type="InterPro" id="IPR015797">
    <property type="entry name" value="NUDIX_hydrolase-like_dom_sf"/>
</dbReference>
<evidence type="ECO:0008006" key="3">
    <source>
        <dbReference type="Google" id="ProtNLM"/>
    </source>
</evidence>
<gene>
    <name evidence="1" type="ORF">RMCC_1877</name>
</gene>
<dbReference type="Proteomes" id="UP000069443">
    <property type="component" value="Unassembled WGS sequence"/>
</dbReference>
<evidence type="ECO:0000313" key="1">
    <source>
        <dbReference type="EMBL" id="GAS94911.1"/>
    </source>
</evidence>
<dbReference type="SUPFAM" id="SSF55811">
    <property type="entry name" value="Nudix"/>
    <property type="match status" value="1"/>
</dbReference>
<organism evidence="1 2">
    <name type="scientific">Mycolicibacterium canariasense</name>
    <name type="common">Mycobacterium canariasense</name>
    <dbReference type="NCBI Taxonomy" id="228230"/>
    <lineage>
        <taxon>Bacteria</taxon>
        <taxon>Bacillati</taxon>
        <taxon>Actinomycetota</taxon>
        <taxon>Actinomycetes</taxon>
        <taxon>Mycobacteriales</taxon>
        <taxon>Mycobacteriaceae</taxon>
        <taxon>Mycolicibacterium</taxon>
    </lineage>
</organism>
<reference evidence="2" key="2">
    <citation type="submission" date="2016-02" db="EMBL/GenBank/DDBJ databases">
        <title>Draft genome sequence of five rapidly growing Mycobacterium species.</title>
        <authorList>
            <person name="Katahira K."/>
            <person name="Gotou Y."/>
            <person name="Iida K."/>
            <person name="Ogura Y."/>
            <person name="Hayashi T."/>
        </authorList>
    </citation>
    <scope>NUCLEOTIDE SEQUENCE [LARGE SCALE GENOMIC DNA]</scope>
    <source>
        <strain evidence="2">JCM15298</strain>
    </source>
</reference>
<proteinExistence type="predicted"/>